<dbReference type="Proteomes" id="UP000680348">
    <property type="component" value="Unassembled WGS sequence"/>
</dbReference>
<comment type="caution">
    <text evidence="6">The sequence shown here is derived from an EMBL/GenBank/DDBJ whole genome shotgun (WGS) entry which is preliminary data.</text>
</comment>
<dbReference type="Pfam" id="PF00392">
    <property type="entry name" value="GntR"/>
    <property type="match status" value="1"/>
</dbReference>
<feature type="region of interest" description="Disordered" evidence="4">
    <location>
        <begin position="221"/>
        <end position="242"/>
    </location>
</feature>
<dbReference type="PROSITE" id="PS50949">
    <property type="entry name" value="HTH_GNTR"/>
    <property type="match status" value="1"/>
</dbReference>
<dbReference type="AlphaFoldDB" id="A0A942E893"/>
<keyword evidence="2" id="KW-0238">DNA-binding</keyword>
<dbReference type="GO" id="GO:0003700">
    <property type="term" value="F:DNA-binding transcription factor activity"/>
    <property type="evidence" value="ECO:0007669"/>
    <property type="project" value="InterPro"/>
</dbReference>
<evidence type="ECO:0000256" key="1">
    <source>
        <dbReference type="ARBA" id="ARBA00023015"/>
    </source>
</evidence>
<evidence type="ECO:0000259" key="5">
    <source>
        <dbReference type="PROSITE" id="PS50949"/>
    </source>
</evidence>
<reference evidence="6" key="1">
    <citation type="submission" date="2021-04" db="EMBL/GenBank/DDBJ databases">
        <title>Pseudaminobacter soli sp. nov., isolated from paddy soil contaminated by heavy metals.</title>
        <authorList>
            <person name="Zhang K."/>
        </authorList>
    </citation>
    <scope>NUCLEOTIDE SEQUENCE</scope>
    <source>
        <strain evidence="6">19-2017</strain>
    </source>
</reference>
<evidence type="ECO:0000256" key="4">
    <source>
        <dbReference type="SAM" id="MobiDB-lite"/>
    </source>
</evidence>
<dbReference type="GO" id="GO:0003677">
    <property type="term" value="F:DNA binding"/>
    <property type="evidence" value="ECO:0007669"/>
    <property type="project" value="UniProtKB-KW"/>
</dbReference>
<dbReference type="PANTHER" id="PTHR43537">
    <property type="entry name" value="TRANSCRIPTIONAL REGULATOR, GNTR FAMILY"/>
    <property type="match status" value="1"/>
</dbReference>
<gene>
    <name evidence="6" type="ORF">KEU06_26990</name>
</gene>
<dbReference type="EMBL" id="JAGWCR010000022">
    <property type="protein sequence ID" value="MBS3652245.1"/>
    <property type="molecule type" value="Genomic_DNA"/>
</dbReference>
<dbReference type="CDD" id="cd07377">
    <property type="entry name" value="WHTH_GntR"/>
    <property type="match status" value="1"/>
</dbReference>
<dbReference type="InterPro" id="IPR036388">
    <property type="entry name" value="WH-like_DNA-bd_sf"/>
</dbReference>
<dbReference type="SMART" id="SM00345">
    <property type="entry name" value="HTH_GNTR"/>
    <property type="match status" value="1"/>
</dbReference>
<dbReference type="SUPFAM" id="SSF48008">
    <property type="entry name" value="GntR ligand-binding domain-like"/>
    <property type="match status" value="1"/>
</dbReference>
<feature type="domain" description="HTH gntR-type" evidence="5">
    <location>
        <begin position="14"/>
        <end position="81"/>
    </location>
</feature>
<evidence type="ECO:0000313" key="6">
    <source>
        <dbReference type="EMBL" id="MBS3652245.1"/>
    </source>
</evidence>
<sequence>MTVLRHASRESMHPNLEVEIARDLQADILDGIWKPGDRLVELDLAERYKVSQGTVRAALKYLQANGLVQHRPRRGNFVIDVTKEDINEISVLRDTLESLGARLAAQAIDDAGRTALIAVFEDMRRAAKSGRRKRLVELDLAFHRTVIEISGNRRLREIYRQLESQALLFLRMADAFYPEAEEIIDLHVPLLEAICRGDAETAFALAQRHSDLDAVRIAHSKSAGADQEADGPRLPARQPRRV</sequence>
<keyword evidence="3" id="KW-0804">Transcription</keyword>
<dbReference type="InterPro" id="IPR008920">
    <property type="entry name" value="TF_FadR/GntR_C"/>
</dbReference>
<dbReference type="Gene3D" id="1.20.120.530">
    <property type="entry name" value="GntR ligand-binding domain-like"/>
    <property type="match status" value="1"/>
</dbReference>
<organism evidence="6 7">
    <name type="scientific">Pseudaminobacter soli</name>
    <name type="common">ex Zhang et al. 2022</name>
    <dbReference type="NCBI Taxonomy" id="2831468"/>
    <lineage>
        <taxon>Bacteria</taxon>
        <taxon>Pseudomonadati</taxon>
        <taxon>Pseudomonadota</taxon>
        <taxon>Alphaproteobacteria</taxon>
        <taxon>Hyphomicrobiales</taxon>
        <taxon>Phyllobacteriaceae</taxon>
        <taxon>Pseudaminobacter</taxon>
    </lineage>
</organism>
<dbReference type="InterPro" id="IPR000524">
    <property type="entry name" value="Tscrpt_reg_HTH_GntR"/>
</dbReference>
<dbReference type="Pfam" id="PF07729">
    <property type="entry name" value="FCD"/>
    <property type="match status" value="1"/>
</dbReference>
<keyword evidence="1" id="KW-0805">Transcription regulation</keyword>
<dbReference type="InterPro" id="IPR036390">
    <property type="entry name" value="WH_DNA-bd_sf"/>
</dbReference>
<evidence type="ECO:0000313" key="7">
    <source>
        <dbReference type="Proteomes" id="UP000680348"/>
    </source>
</evidence>
<evidence type="ECO:0000256" key="3">
    <source>
        <dbReference type="ARBA" id="ARBA00023163"/>
    </source>
</evidence>
<keyword evidence="7" id="KW-1185">Reference proteome</keyword>
<evidence type="ECO:0000256" key="2">
    <source>
        <dbReference type="ARBA" id="ARBA00023125"/>
    </source>
</evidence>
<proteinExistence type="predicted"/>
<accession>A0A942E893</accession>
<dbReference type="InterPro" id="IPR011711">
    <property type="entry name" value="GntR_C"/>
</dbReference>
<name>A0A942E893_9HYPH</name>
<dbReference type="RefSeq" id="WP_188257801.1">
    <property type="nucleotide sequence ID" value="NZ_JABVCF010000022.1"/>
</dbReference>
<dbReference type="SUPFAM" id="SSF46785">
    <property type="entry name" value="Winged helix' DNA-binding domain"/>
    <property type="match status" value="1"/>
</dbReference>
<dbReference type="PANTHER" id="PTHR43537:SF45">
    <property type="entry name" value="GNTR FAMILY REGULATORY PROTEIN"/>
    <property type="match status" value="1"/>
</dbReference>
<dbReference type="SMART" id="SM00895">
    <property type="entry name" value="FCD"/>
    <property type="match status" value="1"/>
</dbReference>
<dbReference type="Gene3D" id="1.10.10.10">
    <property type="entry name" value="Winged helix-like DNA-binding domain superfamily/Winged helix DNA-binding domain"/>
    <property type="match status" value="1"/>
</dbReference>
<protein>
    <submittedName>
        <fullName evidence="6">GntR family transcriptional regulator</fullName>
    </submittedName>
</protein>